<dbReference type="GO" id="GO:0045490">
    <property type="term" value="P:pectin catabolic process"/>
    <property type="evidence" value="ECO:0007669"/>
    <property type="project" value="UniProtKB-UniRule"/>
</dbReference>
<feature type="domain" description="Pectinesterase inhibitor" evidence="9">
    <location>
        <begin position="35"/>
        <end position="134"/>
    </location>
</feature>
<keyword evidence="7" id="KW-0732">Signal</keyword>
<dbReference type="EMBL" id="JAGGNH010000009">
    <property type="protein sequence ID" value="KAJ0964280.1"/>
    <property type="molecule type" value="Genomic_DNA"/>
</dbReference>
<proteinExistence type="inferred from homology"/>
<evidence type="ECO:0000256" key="3">
    <source>
        <dbReference type="ARBA" id="ARBA00007786"/>
    </source>
</evidence>
<dbReference type="Pfam" id="PF01095">
    <property type="entry name" value="Pectinesterase"/>
    <property type="match status" value="1"/>
</dbReference>
<dbReference type="Pfam" id="PF04043">
    <property type="entry name" value="PMEI"/>
    <property type="match status" value="1"/>
</dbReference>
<evidence type="ECO:0000256" key="1">
    <source>
        <dbReference type="ARBA" id="ARBA00005184"/>
    </source>
</evidence>
<dbReference type="OrthoDB" id="2019149at2759"/>
<feature type="chain" id="PRO_5039744925" description="Pectinesterase" evidence="7">
    <location>
        <begin position="27"/>
        <end position="488"/>
    </location>
</feature>
<evidence type="ECO:0000259" key="8">
    <source>
        <dbReference type="Pfam" id="PF01095"/>
    </source>
</evidence>
<dbReference type="InterPro" id="IPR033131">
    <property type="entry name" value="Pectinesterase_Asp_AS"/>
</dbReference>
<evidence type="ECO:0000313" key="10">
    <source>
        <dbReference type="EMBL" id="KAJ0964280.1"/>
    </source>
</evidence>
<dbReference type="Proteomes" id="UP001085076">
    <property type="component" value="Miscellaneous, Linkage group lg09"/>
</dbReference>
<evidence type="ECO:0000313" key="11">
    <source>
        <dbReference type="Proteomes" id="UP001085076"/>
    </source>
</evidence>
<dbReference type="Gene3D" id="2.160.20.10">
    <property type="entry name" value="Single-stranded right-handed beta-helix, Pectin lyase-like"/>
    <property type="match status" value="1"/>
</dbReference>
<keyword evidence="11" id="KW-1185">Reference proteome</keyword>
<dbReference type="EC" id="3.1.1.11" evidence="7"/>
<dbReference type="InterPro" id="IPR035513">
    <property type="entry name" value="Invertase/methylesterase_inhib"/>
</dbReference>
<comment type="pathway">
    <text evidence="1 7">Glycan metabolism; pectin degradation; 2-dehydro-3-deoxy-D-gluconate from pectin: step 1/5.</text>
</comment>
<dbReference type="AlphaFoldDB" id="A0A9D5C0N1"/>
<reference evidence="10" key="2">
    <citation type="journal article" date="2022" name="Hortic Res">
        <title>The genome of Dioscorea zingiberensis sheds light on the biosynthesis, origin and evolution of the medicinally important diosgenin saponins.</title>
        <authorList>
            <person name="Li Y."/>
            <person name="Tan C."/>
            <person name="Li Z."/>
            <person name="Guo J."/>
            <person name="Li S."/>
            <person name="Chen X."/>
            <person name="Wang C."/>
            <person name="Dai X."/>
            <person name="Yang H."/>
            <person name="Song W."/>
            <person name="Hou L."/>
            <person name="Xu J."/>
            <person name="Tong Z."/>
            <person name="Xu A."/>
            <person name="Yuan X."/>
            <person name="Wang W."/>
            <person name="Yang Q."/>
            <person name="Chen L."/>
            <person name="Sun Z."/>
            <person name="Wang K."/>
            <person name="Pan B."/>
            <person name="Chen J."/>
            <person name="Bao Y."/>
            <person name="Liu F."/>
            <person name="Qi X."/>
            <person name="Gang D.R."/>
            <person name="Wen J."/>
            <person name="Li J."/>
        </authorList>
    </citation>
    <scope>NUCLEOTIDE SEQUENCE</scope>
    <source>
        <strain evidence="10">Dzin_1.0</strain>
    </source>
</reference>
<organism evidence="10 11">
    <name type="scientific">Dioscorea zingiberensis</name>
    <dbReference type="NCBI Taxonomy" id="325984"/>
    <lineage>
        <taxon>Eukaryota</taxon>
        <taxon>Viridiplantae</taxon>
        <taxon>Streptophyta</taxon>
        <taxon>Embryophyta</taxon>
        <taxon>Tracheophyta</taxon>
        <taxon>Spermatophyta</taxon>
        <taxon>Magnoliopsida</taxon>
        <taxon>Liliopsida</taxon>
        <taxon>Dioscoreales</taxon>
        <taxon>Dioscoreaceae</taxon>
        <taxon>Dioscorea</taxon>
    </lineage>
</organism>
<dbReference type="PANTHER" id="PTHR31707">
    <property type="entry name" value="PECTINESTERASE"/>
    <property type="match status" value="1"/>
</dbReference>
<keyword evidence="5 7" id="KW-0063">Aspartyl esterase</keyword>
<dbReference type="GO" id="GO:0004857">
    <property type="term" value="F:enzyme inhibitor activity"/>
    <property type="evidence" value="ECO:0007669"/>
    <property type="project" value="InterPro"/>
</dbReference>
<dbReference type="SUPFAM" id="SSF51126">
    <property type="entry name" value="Pectin lyase-like"/>
    <property type="match status" value="1"/>
</dbReference>
<dbReference type="InterPro" id="IPR011050">
    <property type="entry name" value="Pectin_lyase_fold/virulence"/>
</dbReference>
<dbReference type="InterPro" id="IPR012334">
    <property type="entry name" value="Pectin_lyas_fold"/>
</dbReference>
<protein>
    <recommendedName>
        <fullName evidence="7">Pectinesterase</fullName>
        <ecNumber evidence="7">3.1.1.11</ecNumber>
    </recommendedName>
</protein>
<sequence length="488" mass="53628">MRSSSSLLVLVVLLLLLLVLVPLVLAASKREDYQAVSLALEAVAKAKKAMAAVKGSAGKGECKRLYEESEERLRRVVGRDNGCSTDGLTWISAAMTGHGTCLEGLRERNVSFGTLVGLGEEKEDHVMALLRRALATQATSMAACGSGHQITVLKKNQTIHGMVMLEPWKPSSDKANIVVAQDGSGNHKSISEAITAVGRWPNRGNTRAVIYIKSGVYSEYINIDMKNIMIVGDGIDKTIITGNHNVPDGFTTFGSATFSVSGDGFWARDMTFENTAGPQKHQAVALMVASDKAVFYKCSFKGYQDTLYVHSQRQFFRDCDIYGTIDFIFGNSAAVLQNCNIYVRKPMDHQSNMITAQGRENPDQNTGISVHACRVFPDGDLKTVKGLFKSYLGRPWKQYSRTVFMKTDLDGMINPEGWARWDGDFAVNTLYYGEYMNSGDGADTSKRVNWPGFHVLAGEEEAEMFTVRGFVEGEAWIPESGVPFWVGV</sequence>
<comment type="caution">
    <text evidence="10">The sequence shown here is derived from an EMBL/GenBank/DDBJ whole genome shotgun (WGS) entry which is preliminary data.</text>
</comment>
<comment type="catalytic activity">
    <reaction evidence="7">
        <text>[(1-&gt;4)-alpha-D-galacturonosyl methyl ester](n) + n H2O = [(1-&gt;4)-alpha-D-galacturonosyl](n) + n methanol + n H(+)</text>
        <dbReference type="Rhea" id="RHEA:22380"/>
        <dbReference type="Rhea" id="RHEA-COMP:14570"/>
        <dbReference type="Rhea" id="RHEA-COMP:14573"/>
        <dbReference type="ChEBI" id="CHEBI:15377"/>
        <dbReference type="ChEBI" id="CHEBI:15378"/>
        <dbReference type="ChEBI" id="CHEBI:17790"/>
        <dbReference type="ChEBI" id="CHEBI:140522"/>
        <dbReference type="ChEBI" id="CHEBI:140523"/>
        <dbReference type="EC" id="3.1.1.11"/>
    </reaction>
</comment>
<evidence type="ECO:0000256" key="4">
    <source>
        <dbReference type="ARBA" id="ARBA00022801"/>
    </source>
</evidence>
<evidence type="ECO:0000256" key="6">
    <source>
        <dbReference type="PROSITE-ProRule" id="PRU10040"/>
    </source>
</evidence>
<reference evidence="10" key="1">
    <citation type="submission" date="2021-03" db="EMBL/GenBank/DDBJ databases">
        <authorList>
            <person name="Li Z."/>
            <person name="Yang C."/>
        </authorList>
    </citation>
    <scope>NUCLEOTIDE SEQUENCE</scope>
    <source>
        <strain evidence="10">Dzin_1.0</strain>
        <tissue evidence="10">Leaf</tissue>
    </source>
</reference>
<comment type="similarity">
    <text evidence="3">In the C-terminal section; belongs to the pectinesterase family.</text>
</comment>
<dbReference type="Gene3D" id="1.20.140.40">
    <property type="entry name" value="Invertase/pectin methylesterase inhibitor family protein"/>
    <property type="match status" value="1"/>
</dbReference>
<feature type="active site" evidence="6">
    <location>
        <position position="326"/>
    </location>
</feature>
<evidence type="ECO:0000256" key="5">
    <source>
        <dbReference type="ARBA" id="ARBA00023085"/>
    </source>
</evidence>
<dbReference type="FunFam" id="2.160.20.10:FF:000001">
    <property type="entry name" value="Pectinesterase"/>
    <property type="match status" value="1"/>
</dbReference>
<evidence type="ECO:0000259" key="9">
    <source>
        <dbReference type="Pfam" id="PF04043"/>
    </source>
</evidence>
<dbReference type="PROSITE" id="PS00503">
    <property type="entry name" value="PECTINESTERASE_2"/>
    <property type="match status" value="1"/>
</dbReference>
<comment type="similarity">
    <text evidence="2">In the N-terminal section; belongs to the PMEI family.</text>
</comment>
<accession>A0A9D5C0N1</accession>
<dbReference type="SUPFAM" id="SSF101148">
    <property type="entry name" value="Plant invertase/pectin methylesterase inhibitor"/>
    <property type="match status" value="1"/>
</dbReference>
<keyword evidence="4 7" id="KW-0378">Hydrolase</keyword>
<feature type="signal peptide" evidence="7">
    <location>
        <begin position="1"/>
        <end position="26"/>
    </location>
</feature>
<gene>
    <name evidence="10" type="ORF">J5N97_029402</name>
</gene>
<name>A0A9D5C0N1_9LILI</name>
<dbReference type="InterPro" id="IPR000070">
    <property type="entry name" value="Pectinesterase_cat"/>
</dbReference>
<dbReference type="GO" id="GO:0042545">
    <property type="term" value="P:cell wall modification"/>
    <property type="evidence" value="ECO:0007669"/>
    <property type="project" value="UniProtKB-UniRule"/>
</dbReference>
<evidence type="ECO:0000256" key="7">
    <source>
        <dbReference type="RuleBase" id="RU000589"/>
    </source>
</evidence>
<dbReference type="InterPro" id="IPR006501">
    <property type="entry name" value="Pectinesterase_inhib_dom"/>
</dbReference>
<feature type="domain" description="Pectinesterase catalytic" evidence="8">
    <location>
        <begin position="176"/>
        <end position="473"/>
    </location>
</feature>
<evidence type="ECO:0000256" key="2">
    <source>
        <dbReference type="ARBA" id="ARBA00006027"/>
    </source>
</evidence>
<dbReference type="GO" id="GO:0030599">
    <property type="term" value="F:pectinesterase activity"/>
    <property type="evidence" value="ECO:0007669"/>
    <property type="project" value="UniProtKB-UniRule"/>
</dbReference>